<keyword evidence="4" id="KW-1185">Reference proteome</keyword>
<dbReference type="OrthoDB" id="9786516at2"/>
<dbReference type="AlphaFoldDB" id="A0A6N6JLF8"/>
<evidence type="ECO:0000313" key="4">
    <source>
        <dbReference type="Proteomes" id="UP000436822"/>
    </source>
</evidence>
<dbReference type="Gene3D" id="3.30.2320.10">
    <property type="entry name" value="hypothetical protein PF0899 domain"/>
    <property type="match status" value="1"/>
</dbReference>
<dbReference type="SUPFAM" id="SSF56563">
    <property type="entry name" value="Major capsid protein gp5"/>
    <property type="match status" value="1"/>
</dbReference>
<evidence type="ECO:0000259" key="2">
    <source>
        <dbReference type="Pfam" id="PF05065"/>
    </source>
</evidence>
<proteinExistence type="predicted"/>
<reference evidence="3 4" key="1">
    <citation type="submission" date="2019-12" db="EMBL/GenBank/DDBJ databases">
        <title>Litoreibacter badius sp. nov., a novel bacteriochlorophyll a-containing bacterium in the genus Litoreibacter.</title>
        <authorList>
            <person name="Kanamuro M."/>
            <person name="Takabe Y."/>
            <person name="Mori K."/>
            <person name="Takaichi S."/>
            <person name="Hanada S."/>
        </authorList>
    </citation>
    <scope>NUCLEOTIDE SEQUENCE [LARGE SCALE GENOMIC DNA]</scope>
    <source>
        <strain evidence="3 4">K6</strain>
    </source>
</reference>
<accession>A0A6N6JLF8</accession>
<gene>
    <name evidence="3" type="ORF">KIN_37840</name>
</gene>
<comment type="subcellular location">
    <subcellularLocation>
        <location evidence="1">Virion</location>
    </subcellularLocation>
</comment>
<evidence type="ECO:0000313" key="3">
    <source>
        <dbReference type="EMBL" id="GFE66710.1"/>
    </source>
</evidence>
<comment type="caution">
    <text evidence="3">The sequence shown here is derived from an EMBL/GenBank/DDBJ whole genome shotgun (WGS) entry which is preliminary data.</text>
</comment>
<dbReference type="Gene3D" id="3.30.2400.10">
    <property type="entry name" value="Major capsid protein gp5"/>
    <property type="match status" value="1"/>
</dbReference>
<evidence type="ECO:0000256" key="1">
    <source>
        <dbReference type="ARBA" id="ARBA00004328"/>
    </source>
</evidence>
<name>A0A6N6JLF8_9RHOB</name>
<dbReference type="NCBIfam" id="TIGR01554">
    <property type="entry name" value="major_cap_HK97"/>
    <property type="match status" value="1"/>
</dbReference>
<dbReference type="EMBL" id="BLJE01000005">
    <property type="protein sequence ID" value="GFE66710.1"/>
    <property type="molecule type" value="Genomic_DNA"/>
</dbReference>
<dbReference type="RefSeq" id="WP_159809987.1">
    <property type="nucleotide sequence ID" value="NZ_BLJE01000005.1"/>
</dbReference>
<protein>
    <submittedName>
        <fullName evidence="3">Phage capsid protein</fullName>
    </submittedName>
</protein>
<dbReference type="Proteomes" id="UP000436822">
    <property type="component" value="Unassembled WGS sequence"/>
</dbReference>
<sequence length="401" mass="42939">MKTPETKSRAEDGVPQTQDAALDLTTEMAGFLSDFNEFQADIKSKFQQQEERMTHLDRKNFARAARPALSNAMDADAPHQKAFQAYLRSGDDDGLRGLELDAKGMTTAVAADGGYLVDPQTSDTISTVLKSSASLRAISNVVNVEATAYEVLVDRSDLGSGWATETADAVETGTPQFERISVPLHELSALPKASQRLLDDSAFDIESWLAGRIADKFATAEAAAFVSGDGVDKPKGFLTHPTVSDDTWSWGSLGYIATGADGEFASGAAADAIVDLVYSLGARYRANAAFVMNSKTAGAVRKMKDADGRFLWSDGLAAGEPARLMGYPVLIAEDMPDIGSDSTAIAFGDFTKGYTIAERPDLRILRDPFSAKPHVLFYATKRVGGDVSDFAAIKLLKFSTS</sequence>
<dbReference type="Pfam" id="PF05065">
    <property type="entry name" value="Phage_capsid"/>
    <property type="match status" value="1"/>
</dbReference>
<organism evidence="3 4">
    <name type="scientific">Litoreibacter roseus</name>
    <dbReference type="NCBI Taxonomy" id="2601869"/>
    <lineage>
        <taxon>Bacteria</taxon>
        <taxon>Pseudomonadati</taxon>
        <taxon>Pseudomonadota</taxon>
        <taxon>Alphaproteobacteria</taxon>
        <taxon>Rhodobacterales</taxon>
        <taxon>Roseobacteraceae</taxon>
        <taxon>Litoreibacter</taxon>
    </lineage>
</organism>
<feature type="domain" description="Phage capsid-like C-terminal" evidence="2">
    <location>
        <begin position="113"/>
        <end position="398"/>
    </location>
</feature>
<dbReference type="InterPro" id="IPR024455">
    <property type="entry name" value="Phage_capsid"/>
</dbReference>
<dbReference type="InterPro" id="IPR054612">
    <property type="entry name" value="Phage_capsid-like_C"/>
</dbReference>